<keyword evidence="4" id="KW-1185">Reference proteome</keyword>
<dbReference type="SUPFAM" id="SSF53756">
    <property type="entry name" value="UDP-Glycosyltransferase/glycogen phosphorylase"/>
    <property type="match status" value="1"/>
</dbReference>
<accession>A0A5C6VPH8</accession>
<dbReference type="AlphaFoldDB" id="A0A5C6VPH8"/>
<comment type="caution">
    <text evidence="3">The sequence shown here is derived from an EMBL/GenBank/DDBJ whole genome shotgun (WGS) entry which is preliminary data.</text>
</comment>
<reference evidence="3 4" key="1">
    <citation type="submission" date="2019-08" db="EMBL/GenBank/DDBJ databases">
        <title>Genome of Luteibaculum oceani JCM 18817.</title>
        <authorList>
            <person name="Bowman J.P."/>
        </authorList>
    </citation>
    <scope>NUCLEOTIDE SEQUENCE [LARGE SCALE GENOMIC DNA]</scope>
    <source>
        <strain evidence="3 4">JCM 18817</strain>
    </source>
</reference>
<dbReference type="InterPro" id="IPR050194">
    <property type="entry name" value="Glycosyltransferase_grp1"/>
</dbReference>
<name>A0A5C6VPH8_9FLAO</name>
<feature type="domain" description="Glycosyl transferase family 1" evidence="1">
    <location>
        <begin position="180"/>
        <end position="342"/>
    </location>
</feature>
<dbReference type="InterPro" id="IPR001296">
    <property type="entry name" value="Glyco_trans_1"/>
</dbReference>
<feature type="domain" description="Glycosyltransferase subfamily 4-like N-terminal" evidence="2">
    <location>
        <begin position="74"/>
        <end position="171"/>
    </location>
</feature>
<dbReference type="OrthoDB" id="1522162at2"/>
<keyword evidence="3" id="KW-0808">Transferase</keyword>
<dbReference type="InterPro" id="IPR028098">
    <property type="entry name" value="Glyco_trans_4-like_N"/>
</dbReference>
<gene>
    <name evidence="3" type="ORF">FRX97_00410</name>
</gene>
<organism evidence="3 4">
    <name type="scientific">Luteibaculum oceani</name>
    <dbReference type="NCBI Taxonomy" id="1294296"/>
    <lineage>
        <taxon>Bacteria</taxon>
        <taxon>Pseudomonadati</taxon>
        <taxon>Bacteroidota</taxon>
        <taxon>Flavobacteriia</taxon>
        <taxon>Flavobacteriales</taxon>
        <taxon>Luteibaculaceae</taxon>
        <taxon>Luteibaculum</taxon>
    </lineage>
</organism>
<evidence type="ECO:0000259" key="2">
    <source>
        <dbReference type="Pfam" id="PF13439"/>
    </source>
</evidence>
<sequence>MKSTGSMMKILHISTPKTWRGGEQQLAYLIEKSSSNLFHTVLCPIDAELGRKGFAKDVDFEFFETHGLGKRITSTVKLLKTNRYHLIHTHDSKSHTIALLALIISKLDIPLVVSRRVDFPIGGNVLSKWKYEHNRISAILCVSETIKKICKASLQRNKGKLQTVYSGVDAEKIGTFKGILRRELNIPPQTWLVGCVAALAPHKDHLCLLKAWKEFLNQIPTNENAQLILVGEGGEREHIEHFIKENDLSKTVKLLGYRADVHQIISDFDVFALSSSTEGLGTSIIDAMFAKLPVIATKAGGIPELVQHEKNGLLCPPGDYNQFAKNLLLLYRDSNLAESMGRCGAELAQNFSAKAMAKKTEKIYASLL</sequence>
<dbReference type="Pfam" id="PF13439">
    <property type="entry name" value="Glyco_transf_4"/>
    <property type="match status" value="1"/>
</dbReference>
<dbReference type="PANTHER" id="PTHR45947">
    <property type="entry name" value="SULFOQUINOVOSYL TRANSFERASE SQD2"/>
    <property type="match status" value="1"/>
</dbReference>
<evidence type="ECO:0000313" key="3">
    <source>
        <dbReference type="EMBL" id="TXC85118.1"/>
    </source>
</evidence>
<dbReference type="Gene3D" id="3.40.50.2000">
    <property type="entry name" value="Glycogen Phosphorylase B"/>
    <property type="match status" value="2"/>
</dbReference>
<evidence type="ECO:0000313" key="4">
    <source>
        <dbReference type="Proteomes" id="UP000321168"/>
    </source>
</evidence>
<dbReference type="Pfam" id="PF00534">
    <property type="entry name" value="Glycos_transf_1"/>
    <property type="match status" value="1"/>
</dbReference>
<evidence type="ECO:0000259" key="1">
    <source>
        <dbReference type="Pfam" id="PF00534"/>
    </source>
</evidence>
<dbReference type="GO" id="GO:0016757">
    <property type="term" value="F:glycosyltransferase activity"/>
    <property type="evidence" value="ECO:0007669"/>
    <property type="project" value="InterPro"/>
</dbReference>
<dbReference type="Proteomes" id="UP000321168">
    <property type="component" value="Unassembled WGS sequence"/>
</dbReference>
<dbReference type="PANTHER" id="PTHR45947:SF3">
    <property type="entry name" value="SULFOQUINOVOSYL TRANSFERASE SQD2"/>
    <property type="match status" value="1"/>
</dbReference>
<protein>
    <submittedName>
        <fullName evidence="3">Glycosyltransferase family 4 protein</fullName>
    </submittedName>
</protein>
<dbReference type="EMBL" id="VORB01000001">
    <property type="protein sequence ID" value="TXC85118.1"/>
    <property type="molecule type" value="Genomic_DNA"/>
</dbReference>
<dbReference type="CDD" id="cd03801">
    <property type="entry name" value="GT4_PimA-like"/>
    <property type="match status" value="1"/>
</dbReference>
<proteinExistence type="predicted"/>